<evidence type="ECO:0000256" key="5">
    <source>
        <dbReference type="ARBA" id="ARBA00022989"/>
    </source>
</evidence>
<dbReference type="AlphaFoldDB" id="A0A6M8B9Q7"/>
<dbReference type="CDD" id="cd07302">
    <property type="entry name" value="CHD"/>
    <property type="match status" value="1"/>
</dbReference>
<evidence type="ECO:0000259" key="8">
    <source>
        <dbReference type="PROSITE" id="PS50112"/>
    </source>
</evidence>
<evidence type="ECO:0000256" key="2">
    <source>
        <dbReference type="ARBA" id="ARBA00005381"/>
    </source>
</evidence>
<keyword evidence="4" id="KW-0812">Transmembrane</keyword>
<dbReference type="InterPro" id="IPR000014">
    <property type="entry name" value="PAS"/>
</dbReference>
<dbReference type="CDD" id="cd00130">
    <property type="entry name" value="PAS"/>
    <property type="match status" value="1"/>
</dbReference>
<proteinExistence type="inferred from homology"/>
<dbReference type="Gene3D" id="3.30.70.1230">
    <property type="entry name" value="Nucleotide cyclase"/>
    <property type="match status" value="1"/>
</dbReference>
<keyword evidence="3" id="KW-1003">Cell membrane</keyword>
<dbReference type="InterPro" id="IPR029787">
    <property type="entry name" value="Nucleotide_cyclase"/>
</dbReference>
<dbReference type="GO" id="GO:0006171">
    <property type="term" value="P:cAMP biosynthetic process"/>
    <property type="evidence" value="ECO:0007669"/>
    <property type="project" value="TreeGrafter"/>
</dbReference>
<dbReference type="SMART" id="SM00044">
    <property type="entry name" value="CYCc"/>
    <property type="match status" value="1"/>
</dbReference>
<organism evidence="10 11">
    <name type="scientific">Thermoleptolyngbya sichuanensis A183</name>
    <dbReference type="NCBI Taxonomy" id="2737172"/>
    <lineage>
        <taxon>Bacteria</taxon>
        <taxon>Bacillati</taxon>
        <taxon>Cyanobacteriota</taxon>
        <taxon>Cyanophyceae</taxon>
        <taxon>Oculatellales</taxon>
        <taxon>Oculatellaceae</taxon>
        <taxon>Thermoleptolyngbya</taxon>
        <taxon>Thermoleptolyngbya sichuanensis</taxon>
    </lineage>
</organism>
<dbReference type="InterPro" id="IPR001054">
    <property type="entry name" value="A/G_cyclase"/>
</dbReference>
<dbReference type="Gene3D" id="3.30.450.20">
    <property type="entry name" value="PAS domain"/>
    <property type="match status" value="1"/>
</dbReference>
<evidence type="ECO:0000256" key="3">
    <source>
        <dbReference type="ARBA" id="ARBA00022475"/>
    </source>
</evidence>
<keyword evidence="6" id="KW-0472">Membrane</keyword>
<dbReference type="SMART" id="SM00091">
    <property type="entry name" value="PAS"/>
    <property type="match status" value="1"/>
</dbReference>
<feature type="compositionally biased region" description="Pro residues" evidence="7">
    <location>
        <begin position="49"/>
        <end position="63"/>
    </location>
</feature>
<dbReference type="FunFam" id="3.30.70.1230:FF:000016">
    <property type="entry name" value="Adenylate/guanylate cyclase domain-containing protein"/>
    <property type="match status" value="1"/>
</dbReference>
<dbReference type="Pfam" id="PF00211">
    <property type="entry name" value="Guanylate_cyc"/>
    <property type="match status" value="1"/>
</dbReference>
<accession>A0A6M8B9Q7</accession>
<dbReference type="Proteomes" id="UP000505210">
    <property type="component" value="Chromosome"/>
</dbReference>
<comment type="similarity">
    <text evidence="2">Belongs to the adenylyl cyclase class-3 family.</text>
</comment>
<evidence type="ECO:0000256" key="1">
    <source>
        <dbReference type="ARBA" id="ARBA00004196"/>
    </source>
</evidence>
<dbReference type="RefSeq" id="WP_172353854.1">
    <property type="nucleotide sequence ID" value="NZ_CP053661.1"/>
</dbReference>
<feature type="domain" description="PAS" evidence="8">
    <location>
        <begin position="492"/>
        <end position="533"/>
    </location>
</feature>
<dbReference type="SUPFAM" id="SSF55785">
    <property type="entry name" value="PYP-like sensor domain (PAS domain)"/>
    <property type="match status" value="1"/>
</dbReference>
<sequence>MSAPSSHLHSTSSPSADPLDGDNATVTVEVEVLTDGSSAGQLSGRSQPPESPASPPVPPPNPNSDPSATSPSSRPNPGSALATTKGSFSSFLAPLTQDTFKQVVTDVEQKLRVVNQTLSMLDNLMDSQGFDAILNEMLHSITLKTGELLNADRATIFLLDDEKDELWAIVAEDENGNNLELRIPKHVGIAGEVATTKQVVNIPYDFYNDPRSKAAQALDKKNHYRTYTMLAMPLLNDQGDLVAVVQLINKLKPNCDLQAHLDERIDLGGFTAQDEQVFEEFAPSIRLILESSRSFYKATQQQRAASALMKATKSLSQSSLDLEETLGRVMEEAQELMQADRSTLWLLDRDQHQLWTKLPINGVLQEIRIPMDAGFAGQVAMSGEPVLIPYDLYNHPNSDTAKETDKKTGYRTCSMLCMPVFNADGELIAVTQLINKKKQGDHPPYDPANYPEAPEIWRASFNRNDQEFMQAFNIQAGVALQNAKLFATVKQQEQLQRDILRSLSNSVISTDKEGRIIAANESARKLLGLSDTDPLEGLHAEELIGLEKGDFSKWFKMALMPTDDKCRQQYYPDQTLNAVKGVEQHSINLSINTIADASDPEQVSGALVVMDDISGEKRLKSTMSRYMSQEVAQLLFENPNAAKMGGDRKEVSVLFSDIRSYTTLTESMTAEEVVEMLNQYFESMVDAVFTYKGTLDKYIGDAIMAVFGSPLPLDDHEWMAVQTAIEMRHRLAAFNADRVQRQKPPIRIGIGINSDIVISGNIGSSRRMEFTAIGDGVNLGSRLESASKQYGTDIIISENTYKPCADRVWARELDCIRVKGKTQPVSIYELVGLRDEIIPDEKKRLIDLYHEGRKHYLNRDFVKAMSAFATLLQDVNNEDKAAKLHLDRCTHWLSHPPNDETWQDGVWTMTEK</sequence>
<evidence type="ECO:0000313" key="10">
    <source>
        <dbReference type="EMBL" id="QKD81457.1"/>
    </source>
</evidence>
<feature type="compositionally biased region" description="Polar residues" evidence="7">
    <location>
        <begin position="35"/>
        <end position="45"/>
    </location>
</feature>
<evidence type="ECO:0000313" key="11">
    <source>
        <dbReference type="Proteomes" id="UP000505210"/>
    </source>
</evidence>
<dbReference type="InterPro" id="IPR050697">
    <property type="entry name" value="Adenylyl/Guanylyl_Cyclase_3/4"/>
</dbReference>
<evidence type="ECO:0000256" key="6">
    <source>
        <dbReference type="ARBA" id="ARBA00023136"/>
    </source>
</evidence>
<dbReference type="SUPFAM" id="SSF55073">
    <property type="entry name" value="Nucleotide cyclase"/>
    <property type="match status" value="1"/>
</dbReference>
<dbReference type="GO" id="GO:0035556">
    <property type="term" value="P:intracellular signal transduction"/>
    <property type="evidence" value="ECO:0007669"/>
    <property type="project" value="InterPro"/>
</dbReference>
<feature type="region of interest" description="Disordered" evidence="7">
    <location>
        <begin position="1"/>
        <end position="83"/>
    </location>
</feature>
<dbReference type="InterPro" id="IPR029016">
    <property type="entry name" value="GAF-like_dom_sf"/>
</dbReference>
<dbReference type="GO" id="GO:0030313">
    <property type="term" value="C:cell envelope"/>
    <property type="evidence" value="ECO:0007669"/>
    <property type="project" value="UniProtKB-SubCell"/>
</dbReference>
<comment type="subcellular location">
    <subcellularLocation>
        <location evidence="1">Cell envelope</location>
    </subcellularLocation>
</comment>
<dbReference type="InterPro" id="IPR035965">
    <property type="entry name" value="PAS-like_dom_sf"/>
</dbReference>
<dbReference type="PANTHER" id="PTHR43081:SF1">
    <property type="entry name" value="ADENYLATE CYCLASE, TERMINAL-DIFFERENTIATION SPECIFIC"/>
    <property type="match status" value="1"/>
</dbReference>
<evidence type="ECO:0000256" key="7">
    <source>
        <dbReference type="SAM" id="MobiDB-lite"/>
    </source>
</evidence>
<dbReference type="PROSITE" id="PS50125">
    <property type="entry name" value="GUANYLATE_CYCLASE_2"/>
    <property type="match status" value="1"/>
</dbReference>
<gene>
    <name evidence="10" type="ORF">HPC62_04025</name>
</gene>
<feature type="domain" description="Guanylate cyclase" evidence="9">
    <location>
        <begin position="652"/>
        <end position="784"/>
    </location>
</feature>
<keyword evidence="5" id="KW-1133">Transmembrane helix</keyword>
<dbReference type="PROSITE" id="PS50112">
    <property type="entry name" value="PAS"/>
    <property type="match status" value="1"/>
</dbReference>
<reference evidence="10 11" key="1">
    <citation type="submission" date="2020-05" db="EMBL/GenBank/DDBJ databases">
        <title>Complete genome sequence of of a novel Thermoleptolyngbya strain isolated from hot springs of Ganzi, Sichuan China.</title>
        <authorList>
            <person name="Tang J."/>
            <person name="Daroch M."/>
            <person name="Li L."/>
            <person name="Waleron K."/>
            <person name="Waleron M."/>
            <person name="Waleron M."/>
        </authorList>
    </citation>
    <scope>NUCLEOTIDE SEQUENCE [LARGE SCALE GENOMIC DNA]</scope>
    <source>
        <strain evidence="10 11">PKUAC-SCTA183</strain>
    </source>
</reference>
<evidence type="ECO:0000259" key="9">
    <source>
        <dbReference type="PROSITE" id="PS50125"/>
    </source>
</evidence>
<dbReference type="Pfam" id="PF01590">
    <property type="entry name" value="GAF"/>
    <property type="match status" value="2"/>
</dbReference>
<protein>
    <submittedName>
        <fullName evidence="10">GAF domain-containing protein</fullName>
    </submittedName>
</protein>
<keyword evidence="11" id="KW-1185">Reference proteome</keyword>
<dbReference type="PANTHER" id="PTHR43081">
    <property type="entry name" value="ADENYLATE CYCLASE, TERMINAL-DIFFERENTIATION SPECIFIC-RELATED"/>
    <property type="match status" value="1"/>
</dbReference>
<dbReference type="EMBL" id="CP053661">
    <property type="protein sequence ID" value="QKD81457.1"/>
    <property type="molecule type" value="Genomic_DNA"/>
</dbReference>
<name>A0A6M8B9Q7_9CYAN</name>
<dbReference type="Gene3D" id="3.30.450.40">
    <property type="match status" value="2"/>
</dbReference>
<dbReference type="Pfam" id="PF13426">
    <property type="entry name" value="PAS_9"/>
    <property type="match status" value="1"/>
</dbReference>
<dbReference type="SMART" id="SM00065">
    <property type="entry name" value="GAF"/>
    <property type="match status" value="2"/>
</dbReference>
<feature type="compositionally biased region" description="Low complexity" evidence="7">
    <location>
        <begin position="1"/>
        <end position="16"/>
    </location>
</feature>
<feature type="compositionally biased region" description="Low complexity" evidence="7">
    <location>
        <begin position="64"/>
        <end position="75"/>
    </location>
</feature>
<dbReference type="SUPFAM" id="SSF55781">
    <property type="entry name" value="GAF domain-like"/>
    <property type="match status" value="2"/>
</dbReference>
<dbReference type="KEGG" id="theu:HPC62_04025"/>
<dbReference type="GO" id="GO:0004016">
    <property type="term" value="F:adenylate cyclase activity"/>
    <property type="evidence" value="ECO:0007669"/>
    <property type="project" value="UniProtKB-ARBA"/>
</dbReference>
<dbReference type="InterPro" id="IPR003018">
    <property type="entry name" value="GAF"/>
</dbReference>
<evidence type="ECO:0000256" key="4">
    <source>
        <dbReference type="ARBA" id="ARBA00022692"/>
    </source>
</evidence>